<dbReference type="PANTHER" id="PTHR31123">
    <property type="entry name" value="ACCUMULATION OF DYADS PROTEIN 2-RELATED"/>
    <property type="match status" value="1"/>
</dbReference>
<feature type="transmembrane region" description="Helical" evidence="7">
    <location>
        <begin position="194"/>
        <end position="211"/>
    </location>
</feature>
<dbReference type="OMA" id="ELQEWEY"/>
<evidence type="ECO:0000313" key="9">
    <source>
        <dbReference type="Proteomes" id="UP000449547"/>
    </source>
</evidence>
<keyword evidence="5 7" id="KW-0472">Membrane</keyword>
<dbReference type="GO" id="GO:0005886">
    <property type="term" value="C:plasma membrane"/>
    <property type="evidence" value="ECO:0007669"/>
    <property type="project" value="TreeGrafter"/>
</dbReference>
<dbReference type="EMBL" id="SWFT01000137">
    <property type="protein sequence ID" value="KAA8898735.1"/>
    <property type="molecule type" value="Genomic_DNA"/>
</dbReference>
<dbReference type="Proteomes" id="UP000449547">
    <property type="component" value="Unassembled WGS sequence"/>
</dbReference>
<keyword evidence="3 7" id="KW-0812">Transmembrane</keyword>
<dbReference type="Pfam" id="PF01184">
    <property type="entry name" value="Gpr1_Fun34_YaaH"/>
    <property type="match status" value="1"/>
</dbReference>
<evidence type="ECO:0000256" key="5">
    <source>
        <dbReference type="ARBA" id="ARBA00023136"/>
    </source>
</evidence>
<dbReference type="OrthoDB" id="3648309at2759"/>
<reference evidence="8 9" key="1">
    <citation type="submission" date="2019-07" db="EMBL/GenBank/DDBJ databases">
        <title>Genome assembly of two rare yeast pathogens: Diutina rugosa and Trichomonascus ciferrii.</title>
        <authorList>
            <person name="Mixao V."/>
            <person name="Saus E."/>
            <person name="Hansen A."/>
            <person name="Lass-Flor C."/>
            <person name="Gabaldon T."/>
        </authorList>
    </citation>
    <scope>NUCLEOTIDE SEQUENCE [LARGE SCALE GENOMIC DNA]</scope>
    <source>
        <strain evidence="8 9">CBS 613</strain>
    </source>
</reference>
<comment type="caution">
    <text evidence="8">The sequence shown here is derived from an EMBL/GenBank/DDBJ whole genome shotgun (WGS) entry which is preliminary data.</text>
</comment>
<evidence type="ECO:0000256" key="2">
    <source>
        <dbReference type="ARBA" id="ARBA00005587"/>
    </source>
</evidence>
<dbReference type="InterPro" id="IPR051633">
    <property type="entry name" value="AceTr"/>
</dbReference>
<dbReference type="PANTHER" id="PTHR31123:SF1">
    <property type="entry name" value="ACCUMULATION OF DYADS PROTEIN 2-RELATED"/>
    <property type="match status" value="1"/>
</dbReference>
<dbReference type="AlphaFoldDB" id="A0A642UGR9"/>
<dbReference type="PROSITE" id="PS01114">
    <property type="entry name" value="GPR1_FUN34_YAAH"/>
    <property type="match status" value="1"/>
</dbReference>
<protein>
    <submittedName>
        <fullName evidence="8">Uncharacterized protein</fullName>
    </submittedName>
</protein>
<comment type="similarity">
    <text evidence="2">Belongs to the acetate uptake transporter (AceTr) (TC 2.A.96) family.</text>
</comment>
<evidence type="ECO:0000256" key="7">
    <source>
        <dbReference type="SAM" id="Phobius"/>
    </source>
</evidence>
<sequence>MSESINSKEYRDQGSSHDVSKIQTAGDNDEYIIIGNQKFHRHELMAAFGGTLNPGLSPPPKHEFANPAPLGLSAFGMTTFCLSLYNAQAMGIKIPNVVVGMAAFYGGAAQFLAGVWEMCVGNTFGATAFCSYGAFWLSYMAINVKSFNIAGGYVFEDGTADTHQFHNAVGFYLLAWALFTFMMCSLTLKSTVMFFLLFFCLAVTFVLLAAGDFTGKVGVTRAGGVLGVVTAFLGWYNAWAGVATKTNAYFTSYPIPLYRA</sequence>
<comment type="subcellular location">
    <subcellularLocation>
        <location evidence="1">Membrane</location>
        <topology evidence="1">Multi-pass membrane protein</topology>
    </subcellularLocation>
</comment>
<feature type="transmembrane region" description="Helical" evidence="7">
    <location>
        <begin position="97"/>
        <end position="116"/>
    </location>
</feature>
<dbReference type="NCBIfam" id="NF038013">
    <property type="entry name" value="AceTr_1"/>
    <property type="match status" value="1"/>
</dbReference>
<name>A0A642UGR9_DIURU</name>
<evidence type="ECO:0000256" key="1">
    <source>
        <dbReference type="ARBA" id="ARBA00004141"/>
    </source>
</evidence>
<evidence type="ECO:0000313" key="8">
    <source>
        <dbReference type="EMBL" id="KAA8898735.1"/>
    </source>
</evidence>
<gene>
    <name evidence="8" type="ORF">DIURU_004579</name>
</gene>
<proteinExistence type="inferred from homology"/>
<dbReference type="VEuPathDB" id="FungiDB:DIURU_004579"/>
<evidence type="ECO:0000256" key="3">
    <source>
        <dbReference type="ARBA" id="ARBA00022692"/>
    </source>
</evidence>
<dbReference type="GeneID" id="54783230"/>
<dbReference type="GO" id="GO:0015123">
    <property type="term" value="F:acetate transmembrane transporter activity"/>
    <property type="evidence" value="ECO:0007669"/>
    <property type="project" value="TreeGrafter"/>
</dbReference>
<dbReference type="InterPro" id="IPR000791">
    <property type="entry name" value="Gpr1/Fun34/SatP-like"/>
</dbReference>
<dbReference type="RefSeq" id="XP_034010660.1">
    <property type="nucleotide sequence ID" value="XM_034157467.1"/>
</dbReference>
<keyword evidence="4 7" id="KW-1133">Transmembrane helix</keyword>
<feature type="compositionally biased region" description="Basic and acidic residues" evidence="6">
    <location>
        <begin position="1"/>
        <end position="20"/>
    </location>
</feature>
<feature type="transmembrane region" description="Helical" evidence="7">
    <location>
        <begin position="223"/>
        <end position="242"/>
    </location>
</feature>
<organism evidence="8 9">
    <name type="scientific">Diutina rugosa</name>
    <name type="common">Yeast</name>
    <name type="synonym">Candida rugosa</name>
    <dbReference type="NCBI Taxonomy" id="5481"/>
    <lineage>
        <taxon>Eukaryota</taxon>
        <taxon>Fungi</taxon>
        <taxon>Dikarya</taxon>
        <taxon>Ascomycota</taxon>
        <taxon>Saccharomycotina</taxon>
        <taxon>Pichiomycetes</taxon>
        <taxon>Debaryomycetaceae</taxon>
        <taxon>Diutina</taxon>
    </lineage>
</organism>
<accession>A0A642UGR9</accession>
<feature type="region of interest" description="Disordered" evidence="6">
    <location>
        <begin position="1"/>
        <end position="21"/>
    </location>
</feature>
<dbReference type="InterPro" id="IPR047622">
    <property type="entry name" value="GPR1_FUN34_YAAH"/>
</dbReference>
<keyword evidence="9" id="KW-1185">Reference proteome</keyword>
<feature type="transmembrane region" description="Helical" evidence="7">
    <location>
        <begin position="167"/>
        <end position="188"/>
    </location>
</feature>
<evidence type="ECO:0000256" key="4">
    <source>
        <dbReference type="ARBA" id="ARBA00022989"/>
    </source>
</evidence>
<evidence type="ECO:0000256" key="6">
    <source>
        <dbReference type="SAM" id="MobiDB-lite"/>
    </source>
</evidence>
<feature type="transmembrane region" description="Helical" evidence="7">
    <location>
        <begin position="136"/>
        <end position="155"/>
    </location>
</feature>